<dbReference type="InterPro" id="IPR037519">
    <property type="entry name" value="LITAF_fam"/>
</dbReference>
<dbReference type="GO" id="GO:0031902">
    <property type="term" value="C:late endosome membrane"/>
    <property type="evidence" value="ECO:0007669"/>
    <property type="project" value="UniProtKB-SubCell"/>
</dbReference>
<accession>A0AAW0SMS9</accession>
<keyword evidence="8" id="KW-1133">Transmembrane helix</keyword>
<evidence type="ECO:0000313" key="11">
    <source>
        <dbReference type="Proteomes" id="UP001487740"/>
    </source>
</evidence>
<comment type="caution">
    <text evidence="10">The sequence shown here is derived from an EMBL/GenBank/DDBJ whole genome shotgun (WGS) entry which is preliminary data.</text>
</comment>
<dbReference type="PANTHER" id="PTHR23292">
    <property type="entry name" value="LIPOPOLYSACCHARIDE-INDUCED TUMOR NECROSIS FACTOR-ALPHA FACTOR"/>
    <property type="match status" value="1"/>
</dbReference>
<feature type="domain" description="LITAF" evidence="9">
    <location>
        <begin position="89"/>
        <end position="173"/>
    </location>
</feature>
<dbReference type="PROSITE" id="PS51837">
    <property type="entry name" value="LITAF"/>
    <property type="match status" value="1"/>
</dbReference>
<gene>
    <name evidence="10" type="ORF">O3P69_008671</name>
</gene>
<name>A0AAW0SMS9_SCYPA</name>
<dbReference type="Pfam" id="PF10601">
    <property type="entry name" value="zf-LITAF-like"/>
    <property type="match status" value="1"/>
</dbReference>
<keyword evidence="6" id="KW-0862">Zinc</keyword>
<reference evidence="10 11" key="1">
    <citation type="submission" date="2023-03" db="EMBL/GenBank/DDBJ databases">
        <title>High-quality genome of Scylla paramamosain provides insights in environmental adaptation.</title>
        <authorList>
            <person name="Zhang L."/>
        </authorList>
    </citation>
    <scope>NUCLEOTIDE SEQUENCE [LARGE SCALE GENOMIC DNA]</scope>
    <source>
        <strain evidence="10">LZ_2023a</strain>
        <tissue evidence="10">Muscle</tissue>
    </source>
</reference>
<comment type="subcellular location">
    <subcellularLocation>
        <location evidence="2">Endosome membrane</location>
        <topology evidence="2">Peripheral membrane protein</topology>
    </subcellularLocation>
    <subcellularLocation>
        <location evidence="1">Late endosome membrane</location>
    </subcellularLocation>
    <subcellularLocation>
        <location evidence="3">Lysosome membrane</location>
        <topology evidence="3">Peripheral membrane protein</topology>
        <orientation evidence="3">Cytoplasmic side</orientation>
    </subcellularLocation>
</comment>
<protein>
    <recommendedName>
        <fullName evidence="9">LITAF domain-containing protein</fullName>
    </recommendedName>
</protein>
<proteinExistence type="inferred from homology"/>
<dbReference type="PANTHER" id="PTHR23292:SF6">
    <property type="entry name" value="FI16602P1-RELATED"/>
    <property type="match status" value="1"/>
</dbReference>
<dbReference type="EMBL" id="JARAKH010000049">
    <property type="protein sequence ID" value="KAK8376101.1"/>
    <property type="molecule type" value="Genomic_DNA"/>
</dbReference>
<dbReference type="GO" id="GO:0005765">
    <property type="term" value="C:lysosomal membrane"/>
    <property type="evidence" value="ECO:0007669"/>
    <property type="project" value="UniProtKB-SubCell"/>
</dbReference>
<dbReference type="AlphaFoldDB" id="A0AAW0SMS9"/>
<dbReference type="SMART" id="SM00714">
    <property type="entry name" value="LITAF"/>
    <property type="match status" value="1"/>
</dbReference>
<evidence type="ECO:0000256" key="1">
    <source>
        <dbReference type="ARBA" id="ARBA00004414"/>
    </source>
</evidence>
<keyword evidence="5" id="KW-0479">Metal-binding</keyword>
<sequence length="174" mass="18979">MGLPQEDQEVETPRTKVIHSATSLIVPRRTNERTLAGTPPLWGWYSQPNTEGCKGSLIAPLTAPTTPTSFQLDSSFHDAIRQRLFNTGAPTTVVTTVVPLGSQSTHMICPHCHAEVDTTTKTSPSVVAWLSGFIICILGCWMGCCLIPCCMNDCMDVEHSCPHCNSFLGKYKRG</sequence>
<evidence type="ECO:0000256" key="7">
    <source>
        <dbReference type="ARBA" id="ARBA00023136"/>
    </source>
</evidence>
<dbReference type="GO" id="GO:0008270">
    <property type="term" value="F:zinc ion binding"/>
    <property type="evidence" value="ECO:0007669"/>
    <property type="project" value="TreeGrafter"/>
</dbReference>
<dbReference type="Proteomes" id="UP001487740">
    <property type="component" value="Unassembled WGS sequence"/>
</dbReference>
<dbReference type="InterPro" id="IPR006629">
    <property type="entry name" value="LITAF"/>
</dbReference>
<evidence type="ECO:0000256" key="4">
    <source>
        <dbReference type="ARBA" id="ARBA00005975"/>
    </source>
</evidence>
<evidence type="ECO:0000256" key="2">
    <source>
        <dbReference type="ARBA" id="ARBA00004481"/>
    </source>
</evidence>
<evidence type="ECO:0000256" key="5">
    <source>
        <dbReference type="ARBA" id="ARBA00022723"/>
    </source>
</evidence>
<comment type="similarity">
    <text evidence="4">Belongs to the CDIP1/LITAF family.</text>
</comment>
<evidence type="ECO:0000313" key="10">
    <source>
        <dbReference type="EMBL" id="KAK8376101.1"/>
    </source>
</evidence>
<feature type="transmembrane region" description="Helical" evidence="8">
    <location>
        <begin position="126"/>
        <end position="147"/>
    </location>
</feature>
<evidence type="ECO:0000256" key="8">
    <source>
        <dbReference type="SAM" id="Phobius"/>
    </source>
</evidence>
<keyword evidence="11" id="KW-1185">Reference proteome</keyword>
<evidence type="ECO:0000256" key="3">
    <source>
        <dbReference type="ARBA" id="ARBA00004630"/>
    </source>
</evidence>
<organism evidence="10 11">
    <name type="scientific">Scylla paramamosain</name>
    <name type="common">Mud crab</name>
    <dbReference type="NCBI Taxonomy" id="85552"/>
    <lineage>
        <taxon>Eukaryota</taxon>
        <taxon>Metazoa</taxon>
        <taxon>Ecdysozoa</taxon>
        <taxon>Arthropoda</taxon>
        <taxon>Crustacea</taxon>
        <taxon>Multicrustacea</taxon>
        <taxon>Malacostraca</taxon>
        <taxon>Eumalacostraca</taxon>
        <taxon>Eucarida</taxon>
        <taxon>Decapoda</taxon>
        <taxon>Pleocyemata</taxon>
        <taxon>Brachyura</taxon>
        <taxon>Eubrachyura</taxon>
        <taxon>Portunoidea</taxon>
        <taxon>Portunidae</taxon>
        <taxon>Portuninae</taxon>
        <taxon>Scylla</taxon>
    </lineage>
</organism>
<evidence type="ECO:0000256" key="6">
    <source>
        <dbReference type="ARBA" id="ARBA00022833"/>
    </source>
</evidence>
<keyword evidence="8" id="KW-0812">Transmembrane</keyword>
<keyword evidence="7 8" id="KW-0472">Membrane</keyword>
<evidence type="ECO:0000259" key="9">
    <source>
        <dbReference type="PROSITE" id="PS51837"/>
    </source>
</evidence>